<evidence type="ECO:0000259" key="3">
    <source>
        <dbReference type="Pfam" id="PF24883"/>
    </source>
</evidence>
<reference evidence="4" key="1">
    <citation type="submission" date="2018-03" db="EMBL/GenBank/DDBJ databases">
        <authorList>
            <person name="Guldener U."/>
        </authorList>
    </citation>
    <scope>NUCLEOTIDE SEQUENCE</scope>
</reference>
<dbReference type="Pfam" id="PF24883">
    <property type="entry name" value="NPHP3_N"/>
    <property type="match status" value="1"/>
</dbReference>
<dbReference type="Gene3D" id="1.25.40.20">
    <property type="entry name" value="Ankyrin repeat-containing domain"/>
    <property type="match status" value="1"/>
</dbReference>
<sequence length="632" mass="71157">MASDDRQSLLRRLSPGDQFATQQRILNDARIPGTCEWLLEDEKIKSWLHGDGNPVLWLHGPSGSGKTFLSSSLVDRILTSETEFRNFGVGAFYFGRRDVQHNAADYNLAFRSIARQVVAQLPPGSTALQSIPKEADLEDGDIYSFYKFTRRINYEYDRMVIILDGVDPTNEDGIRALNSVLFSDDHNHPSVRLLMVARSVPTATIIRPHPSSLLEARASRGDLALYYCKAIEESPVDPTYLDESHTKLFNYKKLFDLSGGLFLPILPRWFTNIGSQPNQVLLDLVEPWSERSNMDVPHAFGEAVVDQIKLNKNADMILCVLYHLVQIDELGYNFTLPMVDEALDVWGIKHNGGTQYSTPEVLEACAGLVFLDIKTQTLKLRSPLLMEYLRFHVFGDEYHTRHVAALMRYLSQESFLSGACNSSKDLKKRFQAHPYLWYAARNLSPSLARNVPGTFDADFLRLTTAQGLIESYLQAAEAWPYSDEETYDECEEDEERWRCFTRGYTPLHHAAHLGVRETAIQMLIDRGADLEARTANGQTALHMAAEIEDDSSTLRCLLQCGSDVAAVDQDSRTPLSHAIIYGNLTSVELLLEHGGDIGAVDEEDLLECLREKPEIAQFLVGLGVEMPEDDEE</sequence>
<feature type="repeat" description="ANK" evidence="2">
    <location>
        <begin position="536"/>
        <end position="569"/>
    </location>
</feature>
<feature type="repeat" description="ANK" evidence="2">
    <location>
        <begin position="570"/>
        <end position="602"/>
    </location>
</feature>
<dbReference type="InterPro" id="IPR027417">
    <property type="entry name" value="P-loop_NTPase"/>
</dbReference>
<evidence type="ECO:0000313" key="5">
    <source>
        <dbReference type="Proteomes" id="UP001187734"/>
    </source>
</evidence>
<accession>A0AAE8SD48</accession>
<evidence type="ECO:0000256" key="1">
    <source>
        <dbReference type="ARBA" id="ARBA00022737"/>
    </source>
</evidence>
<dbReference type="AlphaFoldDB" id="A0AAE8SD48"/>
<evidence type="ECO:0000313" key="4">
    <source>
        <dbReference type="EMBL" id="SPJ71101.1"/>
    </source>
</evidence>
<dbReference type="PRINTS" id="PR01415">
    <property type="entry name" value="ANKYRIN"/>
</dbReference>
<dbReference type="EMBL" id="ONZP01000030">
    <property type="protein sequence ID" value="SPJ71101.1"/>
    <property type="molecule type" value="Genomic_DNA"/>
</dbReference>
<dbReference type="InterPro" id="IPR002110">
    <property type="entry name" value="Ankyrin_rpt"/>
</dbReference>
<dbReference type="InterPro" id="IPR056884">
    <property type="entry name" value="NPHP3-like_N"/>
</dbReference>
<keyword evidence="1" id="KW-0677">Repeat</keyword>
<comment type="caution">
    <text evidence="4">The sequence shown here is derived from an EMBL/GenBank/DDBJ whole genome shotgun (WGS) entry which is preliminary data.</text>
</comment>
<dbReference type="Proteomes" id="UP001187734">
    <property type="component" value="Unassembled WGS sequence"/>
</dbReference>
<keyword evidence="2" id="KW-0040">ANK repeat</keyword>
<dbReference type="SUPFAM" id="SSF48403">
    <property type="entry name" value="Ankyrin repeat"/>
    <property type="match status" value="1"/>
</dbReference>
<dbReference type="InterPro" id="IPR036770">
    <property type="entry name" value="Ankyrin_rpt-contain_sf"/>
</dbReference>
<dbReference type="PANTHER" id="PTHR10039">
    <property type="entry name" value="AMELOGENIN"/>
    <property type="match status" value="1"/>
</dbReference>
<dbReference type="SUPFAM" id="SSF52540">
    <property type="entry name" value="P-loop containing nucleoside triphosphate hydrolases"/>
    <property type="match status" value="1"/>
</dbReference>
<evidence type="ECO:0000256" key="2">
    <source>
        <dbReference type="PROSITE-ProRule" id="PRU00023"/>
    </source>
</evidence>
<gene>
    <name evidence="4" type="ORF">FTOL_00829</name>
</gene>
<organism evidence="4 5">
    <name type="scientific">Fusarium torulosum</name>
    <dbReference type="NCBI Taxonomy" id="33205"/>
    <lineage>
        <taxon>Eukaryota</taxon>
        <taxon>Fungi</taxon>
        <taxon>Dikarya</taxon>
        <taxon>Ascomycota</taxon>
        <taxon>Pezizomycotina</taxon>
        <taxon>Sordariomycetes</taxon>
        <taxon>Hypocreomycetidae</taxon>
        <taxon>Hypocreales</taxon>
        <taxon>Nectriaceae</taxon>
        <taxon>Fusarium</taxon>
    </lineage>
</organism>
<name>A0AAE8SD48_9HYPO</name>
<feature type="domain" description="Nephrocystin 3-like N-terminal" evidence="3">
    <location>
        <begin position="33"/>
        <end position="198"/>
    </location>
</feature>
<feature type="repeat" description="ANK" evidence="2">
    <location>
        <begin position="502"/>
        <end position="535"/>
    </location>
</feature>
<dbReference type="SMART" id="SM00248">
    <property type="entry name" value="ANK"/>
    <property type="match status" value="3"/>
</dbReference>
<dbReference type="Pfam" id="PF12796">
    <property type="entry name" value="Ank_2"/>
    <property type="match status" value="1"/>
</dbReference>
<keyword evidence="5" id="KW-1185">Reference proteome</keyword>
<dbReference type="PROSITE" id="PS50088">
    <property type="entry name" value="ANK_REPEAT"/>
    <property type="match status" value="3"/>
</dbReference>
<dbReference type="PROSITE" id="PS50297">
    <property type="entry name" value="ANK_REP_REGION"/>
    <property type="match status" value="3"/>
</dbReference>
<proteinExistence type="predicted"/>
<dbReference type="PANTHER" id="PTHR10039:SF17">
    <property type="entry name" value="FUNGAL STAND N-TERMINAL GOODBYE DOMAIN-CONTAINING PROTEIN-RELATED"/>
    <property type="match status" value="1"/>
</dbReference>
<dbReference type="Gene3D" id="3.40.50.300">
    <property type="entry name" value="P-loop containing nucleotide triphosphate hydrolases"/>
    <property type="match status" value="1"/>
</dbReference>
<protein>
    <recommendedName>
        <fullName evidence="3">Nephrocystin 3-like N-terminal domain-containing protein</fullName>
    </recommendedName>
</protein>